<dbReference type="OrthoDB" id="5241076at2"/>
<proteinExistence type="predicted"/>
<evidence type="ECO:0000313" key="1">
    <source>
        <dbReference type="EMBL" id="QFJ53410.1"/>
    </source>
</evidence>
<reference evidence="2" key="1">
    <citation type="submission" date="2019-08" db="EMBL/GenBank/DDBJ databases">
        <title>Complete Genome Sequence of the Polysaccharide-Degrading Rumen Bacterium Pseudobutyrivibrio xylanivorans MA3014.</title>
        <authorList>
            <person name="Palevich N."/>
            <person name="Maclean P.H."/>
            <person name="Kelly W.J."/>
            <person name="Leahy S.C."/>
            <person name="Rakonjac J."/>
            <person name="Attwood G.T."/>
        </authorList>
    </citation>
    <scope>NUCLEOTIDE SEQUENCE [LARGE SCALE GENOMIC DNA]</scope>
    <source>
        <strain evidence="2">MA3014</strain>
    </source>
</reference>
<dbReference type="AlphaFoldDB" id="A0A5P6VLX7"/>
<dbReference type="RefSeq" id="WP_151621953.1">
    <property type="nucleotide sequence ID" value="NZ_CP043028.1"/>
</dbReference>
<dbReference type="Proteomes" id="UP000327030">
    <property type="component" value="Chromosome 1"/>
</dbReference>
<gene>
    <name evidence="1" type="ORF">FXF36_00240</name>
</gene>
<accession>A0A5P6VLX7</accession>
<dbReference type="Gene3D" id="3.30.870.10">
    <property type="entry name" value="Endonuclease Chain A"/>
    <property type="match status" value="1"/>
</dbReference>
<dbReference type="KEGG" id="pxv:FXF36_00240"/>
<evidence type="ECO:0000313" key="2">
    <source>
        <dbReference type="Proteomes" id="UP000327030"/>
    </source>
</evidence>
<protein>
    <submittedName>
        <fullName evidence="1">Lantibiotic ABC transporter</fullName>
    </submittedName>
</protein>
<organism evidence="1 2">
    <name type="scientific">Pseudobutyrivibrio xylanivorans</name>
    <dbReference type="NCBI Taxonomy" id="185007"/>
    <lineage>
        <taxon>Bacteria</taxon>
        <taxon>Bacillati</taxon>
        <taxon>Bacillota</taxon>
        <taxon>Clostridia</taxon>
        <taxon>Lachnospirales</taxon>
        <taxon>Lachnospiraceae</taxon>
        <taxon>Pseudobutyrivibrio</taxon>
    </lineage>
</organism>
<sequence>MDGQLSLFDGDNNSFKVIDGAIDSSPNEKLKCFKSELQSVEFHSLEDLFIGFNSMKAITFSYDIGFIDSIMENFDYAEILLGADFLVQKDNKLNNFLAEVFTNAYEAGQVIKSHKRLAAMLEAGDIEFHTPTFVLDHRKIYLLKADDGRTRVITASANMTNRAWNNDHMEFYTFDDSLYCYEEFEKDFETAWINSQEIPYSVVSSKKADDLVEGNVILKGVKETGQTIVLQQPEDVVSYDNIKYAIDHERIKEDYKALIDGLNTKGKNGIFELIPKAIEKIEHNNKKHLQKKVKVNNITEPYPTLEFDYGDRTAAINGKQLDLKPSKQEITEDIEELLGMFSNFDDFVGDSERLKETHFKMLNAIFCSPFNAKLRCAAKIRGIGTSSLPLFLLAASSEADSGKTLSVRAALKMMTGRDLPVTNKANTKKDDIRDVQIGCKCVPFFVDELDNSFLSRIKDLIKFPERCEEHQLEEQPMILFASNDVTEPDEILRKRMVFLRFEGGLPSDTDLSAAKGKGEAIIRRLGTGFYREYLRRMLDDVCNELNYIICSDDIPDTYYPDLMKLSSDNLVQILEDYGFTPPSYFKHLTWNDDYSVNANFISDNSIDEIDKLYKRERRVFTIDKEIVTIELGTDKNSQKKCENWKNTLPPEMRAQYQFTRDCSKIMLDRKELEKRLGYKLGGFNIFRR</sequence>
<name>A0A5P6VLX7_PSEXY</name>
<dbReference type="EMBL" id="CP043028">
    <property type="protein sequence ID" value="QFJ53410.1"/>
    <property type="molecule type" value="Genomic_DNA"/>
</dbReference>
<dbReference type="SUPFAM" id="SSF56024">
    <property type="entry name" value="Phospholipase D/nuclease"/>
    <property type="match status" value="1"/>
</dbReference>